<keyword evidence="3" id="KW-1003">Cell membrane</keyword>
<dbReference type="Proteomes" id="UP001161139">
    <property type="component" value="Unassembled WGS sequence"/>
</dbReference>
<proteinExistence type="inferred from homology"/>
<dbReference type="PANTHER" id="PTHR30012:SF0">
    <property type="entry name" value="TYPE II SECRETION SYSTEM PROTEIN F-RELATED"/>
    <property type="match status" value="1"/>
</dbReference>
<dbReference type="Pfam" id="PF00482">
    <property type="entry name" value="T2SSF"/>
    <property type="match status" value="2"/>
</dbReference>
<evidence type="ECO:0000256" key="2">
    <source>
        <dbReference type="ARBA" id="ARBA00005745"/>
    </source>
</evidence>
<accession>A0ABD4XVW1</accession>
<organism evidence="9 10">
    <name type="scientific">Stutzerimonas stutzeri</name>
    <name type="common">Pseudomonas stutzeri</name>
    <dbReference type="NCBI Taxonomy" id="316"/>
    <lineage>
        <taxon>Bacteria</taxon>
        <taxon>Pseudomonadati</taxon>
        <taxon>Pseudomonadota</taxon>
        <taxon>Gammaproteobacteria</taxon>
        <taxon>Pseudomonadales</taxon>
        <taxon>Pseudomonadaceae</taxon>
        <taxon>Stutzerimonas</taxon>
    </lineage>
</organism>
<evidence type="ECO:0000313" key="9">
    <source>
        <dbReference type="EMBL" id="MDH0686999.1"/>
    </source>
</evidence>
<dbReference type="Gene3D" id="1.20.81.30">
    <property type="entry name" value="Type II secretion system (T2SS), domain F"/>
    <property type="match status" value="2"/>
</dbReference>
<keyword evidence="6 7" id="KW-0472">Membrane</keyword>
<evidence type="ECO:0000259" key="8">
    <source>
        <dbReference type="Pfam" id="PF00482"/>
    </source>
</evidence>
<dbReference type="RefSeq" id="WP_034023614.1">
    <property type="nucleotide sequence ID" value="NZ_JAOCDG010000003.1"/>
</dbReference>
<feature type="transmembrane region" description="Helical" evidence="7">
    <location>
        <begin position="168"/>
        <end position="187"/>
    </location>
</feature>
<gene>
    <name evidence="9" type="ORF">N5D09_02720</name>
</gene>
<dbReference type="InterPro" id="IPR042094">
    <property type="entry name" value="T2SS_GspF_sf"/>
</dbReference>
<reference evidence="9" key="1">
    <citation type="submission" date="2022-09" db="EMBL/GenBank/DDBJ databases">
        <title>Intensive care unit water sources are persistently colonized with multi-drug resistant bacteria and are the site of extensive horizontal gene transfer of antibiotic resistance genes.</title>
        <authorList>
            <person name="Diorio-Toth L."/>
        </authorList>
    </citation>
    <scope>NUCLEOTIDE SEQUENCE</scope>
    <source>
        <strain evidence="9">GD03864</strain>
    </source>
</reference>
<dbReference type="PANTHER" id="PTHR30012">
    <property type="entry name" value="GENERAL SECRETION PATHWAY PROTEIN"/>
    <property type="match status" value="1"/>
</dbReference>
<dbReference type="EMBL" id="JAOCDG010000003">
    <property type="protein sequence ID" value="MDH0686999.1"/>
    <property type="molecule type" value="Genomic_DNA"/>
</dbReference>
<comment type="caution">
    <text evidence="9">The sequence shown here is derived from an EMBL/GenBank/DDBJ whole genome shotgun (WGS) entry which is preliminary data.</text>
</comment>
<keyword evidence="5 7" id="KW-1133">Transmembrane helix</keyword>
<name>A0ABD4XVW1_STUST</name>
<feature type="transmembrane region" description="Helical" evidence="7">
    <location>
        <begin position="110"/>
        <end position="132"/>
    </location>
</feature>
<protein>
    <submittedName>
        <fullName evidence="9">Type II secretion system F family protein</fullName>
    </submittedName>
</protein>
<evidence type="ECO:0000256" key="5">
    <source>
        <dbReference type="ARBA" id="ARBA00022989"/>
    </source>
</evidence>
<dbReference type="AlphaFoldDB" id="A0ABD4XVW1"/>
<evidence type="ECO:0000313" key="10">
    <source>
        <dbReference type="Proteomes" id="UP001161139"/>
    </source>
</evidence>
<feature type="domain" description="Type II secretion system protein GspF" evidence="8">
    <location>
        <begin position="218"/>
        <end position="346"/>
    </location>
</feature>
<evidence type="ECO:0000256" key="7">
    <source>
        <dbReference type="SAM" id="Phobius"/>
    </source>
</evidence>
<dbReference type="GO" id="GO:0005886">
    <property type="term" value="C:plasma membrane"/>
    <property type="evidence" value="ECO:0007669"/>
    <property type="project" value="UniProtKB-SubCell"/>
</dbReference>
<evidence type="ECO:0000256" key="1">
    <source>
        <dbReference type="ARBA" id="ARBA00004651"/>
    </source>
</evidence>
<dbReference type="InterPro" id="IPR018076">
    <property type="entry name" value="T2SS_GspF_dom"/>
</dbReference>
<evidence type="ECO:0000256" key="4">
    <source>
        <dbReference type="ARBA" id="ARBA00022692"/>
    </source>
</evidence>
<feature type="transmembrane region" description="Helical" evidence="7">
    <location>
        <begin position="328"/>
        <end position="347"/>
    </location>
</feature>
<comment type="subcellular location">
    <subcellularLocation>
        <location evidence="1">Cell membrane</location>
        <topology evidence="1">Multi-pass membrane protein</topology>
    </subcellularLocation>
</comment>
<dbReference type="InterPro" id="IPR003004">
    <property type="entry name" value="GspF/PilC"/>
</dbReference>
<sequence>MSGKVKMLSLREQIMFTRNLGALLSAGIDLDAALRRLSSLLPKQSEKLAEMATQIASGRYLSQTCAGLLPEEIIAAIVVGEQSGKMAPVMFEIRDTLIMKERMRKTAKSLLKPAMMFLAGIIIFIGFVVAVIPTLAETSSKLQPRGRPIERGALMEFMVALSDLFRTSGPYMLALLVVLVGAVIFYARTPQGRMGVYSVVLRIPFLGDAIKNISFALWARYLALMWRAGYSDMPKAIGITVKSVPEVFREGIERYQADLNLGKGLGAACDPSRLDPSDPRCQWPIFLQVALQISEQTMETDDQLTTASNYLLEDAEATVNAMVEFSKMAVLVLVASSAALPIVAYLFEVVTMVGNTLSSSMR</sequence>
<keyword evidence="4 7" id="KW-0812">Transmembrane</keyword>
<feature type="domain" description="Type II secretion system protein GspF" evidence="8">
    <location>
        <begin position="16"/>
        <end position="133"/>
    </location>
</feature>
<evidence type="ECO:0000256" key="3">
    <source>
        <dbReference type="ARBA" id="ARBA00022475"/>
    </source>
</evidence>
<comment type="similarity">
    <text evidence="2">Belongs to the GSP F family.</text>
</comment>
<evidence type="ECO:0000256" key="6">
    <source>
        <dbReference type="ARBA" id="ARBA00023136"/>
    </source>
</evidence>